<reference evidence="2" key="1">
    <citation type="submission" date="2022-03" db="EMBL/GenBank/DDBJ databases">
        <authorList>
            <person name="Martin H S."/>
        </authorList>
    </citation>
    <scope>NUCLEOTIDE SEQUENCE</scope>
</reference>
<evidence type="ECO:0000256" key="1">
    <source>
        <dbReference type="SAM" id="SignalP"/>
    </source>
</evidence>
<sequence length="106" mass="11950">MASLLRLVHLTIVASRLRLYGYGSGNERSFLILRLAAIKFLSRKINGKIMPYEVAPLLRKTFNNVSPISKWESGFRATCIYPINPDVFSEEGFLPAEMLQSETTAI</sequence>
<dbReference type="Proteomes" id="UP000837857">
    <property type="component" value="Chromosome 29"/>
</dbReference>
<evidence type="ECO:0000313" key="3">
    <source>
        <dbReference type="Proteomes" id="UP000837857"/>
    </source>
</evidence>
<proteinExistence type="predicted"/>
<dbReference type="EMBL" id="OW152841">
    <property type="protein sequence ID" value="CAH2062548.1"/>
    <property type="molecule type" value="Genomic_DNA"/>
</dbReference>
<feature type="signal peptide" evidence="1">
    <location>
        <begin position="1"/>
        <end position="16"/>
    </location>
</feature>
<protein>
    <submittedName>
        <fullName evidence="2">Uncharacterized protein</fullName>
    </submittedName>
</protein>
<organism evidence="2 3">
    <name type="scientific">Iphiclides podalirius</name>
    <name type="common">scarce swallowtail</name>
    <dbReference type="NCBI Taxonomy" id="110791"/>
    <lineage>
        <taxon>Eukaryota</taxon>
        <taxon>Metazoa</taxon>
        <taxon>Ecdysozoa</taxon>
        <taxon>Arthropoda</taxon>
        <taxon>Hexapoda</taxon>
        <taxon>Insecta</taxon>
        <taxon>Pterygota</taxon>
        <taxon>Neoptera</taxon>
        <taxon>Endopterygota</taxon>
        <taxon>Lepidoptera</taxon>
        <taxon>Glossata</taxon>
        <taxon>Ditrysia</taxon>
        <taxon>Papilionoidea</taxon>
        <taxon>Papilionidae</taxon>
        <taxon>Papilioninae</taxon>
        <taxon>Iphiclides</taxon>
    </lineage>
</organism>
<feature type="non-terminal residue" evidence="2">
    <location>
        <position position="106"/>
    </location>
</feature>
<name>A0ABN8ISD4_9NEOP</name>
<keyword evidence="1" id="KW-0732">Signal</keyword>
<feature type="chain" id="PRO_5045791536" evidence="1">
    <location>
        <begin position="17"/>
        <end position="106"/>
    </location>
</feature>
<accession>A0ABN8ISD4</accession>
<keyword evidence="3" id="KW-1185">Reference proteome</keyword>
<gene>
    <name evidence="2" type="ORF">IPOD504_LOCUS12075</name>
</gene>
<evidence type="ECO:0000313" key="2">
    <source>
        <dbReference type="EMBL" id="CAH2062548.1"/>
    </source>
</evidence>